<evidence type="ECO:0000313" key="3">
    <source>
        <dbReference type="Proteomes" id="UP001228690"/>
    </source>
</evidence>
<dbReference type="Proteomes" id="UP001228690">
    <property type="component" value="Chromosome"/>
</dbReference>
<accession>A0ABY8MLM7</accession>
<evidence type="ECO:0000256" key="1">
    <source>
        <dbReference type="SAM" id="MobiDB-lite"/>
    </source>
</evidence>
<dbReference type="EMBL" id="CP123443">
    <property type="protein sequence ID" value="WGK70290.1"/>
    <property type="molecule type" value="Genomic_DNA"/>
</dbReference>
<evidence type="ECO:0000313" key="2">
    <source>
        <dbReference type="EMBL" id="WGK70290.1"/>
    </source>
</evidence>
<dbReference type="RefSeq" id="WP_326928499.1">
    <property type="nucleotide sequence ID" value="NZ_CP123443.1"/>
</dbReference>
<keyword evidence="3" id="KW-1185">Reference proteome</keyword>
<name>A0ABY8MLM7_9SPIO</name>
<feature type="compositionally biased region" description="Basic and acidic residues" evidence="1">
    <location>
        <begin position="108"/>
        <end position="122"/>
    </location>
</feature>
<feature type="region of interest" description="Disordered" evidence="1">
    <location>
        <begin position="62"/>
        <end position="122"/>
    </location>
</feature>
<gene>
    <name evidence="2" type="ORF">P0082_05365</name>
</gene>
<organism evidence="2 3">
    <name type="scientific">Candidatus Haliotispira prima</name>
    <dbReference type="NCBI Taxonomy" id="3034016"/>
    <lineage>
        <taxon>Bacteria</taxon>
        <taxon>Pseudomonadati</taxon>
        <taxon>Spirochaetota</taxon>
        <taxon>Spirochaetia</taxon>
        <taxon>Spirochaetales</taxon>
        <taxon>Spirochaetaceae</taxon>
        <taxon>Candidatus Haliotispira</taxon>
    </lineage>
</organism>
<protein>
    <submittedName>
        <fullName evidence="2">HTH domain-containing protein</fullName>
    </submittedName>
</protein>
<proteinExistence type="predicted"/>
<sequence>MTKKSKKTPSRLPTMSTGLTPDEAKMLNPEADITVALRDGGTTRTVEGYGHDGQEVTIRTQISNKAPDQGNGFRSPKTVKSKNLPTVQIPNLGHPSPEMPKSGNLSIGERRQEAKRLKNEGKLSQKAIAIKLGVSQKTVSNDLKS</sequence>
<reference evidence="2 3" key="1">
    <citation type="submission" date="2023-04" db="EMBL/GenBank/DDBJ databases">
        <title>Spirochaete genome identified in red abalone sample constitutes a novel genus.</title>
        <authorList>
            <person name="Sharma S.P."/>
            <person name="Purcell C.M."/>
            <person name="Hyde J.R."/>
            <person name="Severin A.J."/>
        </authorList>
    </citation>
    <scope>NUCLEOTIDE SEQUENCE [LARGE SCALE GENOMIC DNA]</scope>
    <source>
        <strain evidence="2 3">SP-2023</strain>
    </source>
</reference>
<feature type="region of interest" description="Disordered" evidence="1">
    <location>
        <begin position="1"/>
        <end position="29"/>
    </location>
</feature>